<evidence type="ECO:0000256" key="5">
    <source>
        <dbReference type="ARBA" id="ARBA00023204"/>
    </source>
</evidence>
<comment type="similarity">
    <text evidence="2">Belongs to the alkylbase DNA glycosidase AlkA family.</text>
</comment>
<dbReference type="GO" id="GO:0043916">
    <property type="term" value="F:DNA-7-methylguanine glycosylase activity"/>
    <property type="evidence" value="ECO:0007669"/>
    <property type="project" value="TreeGrafter"/>
</dbReference>
<dbReference type="GO" id="GO:0006285">
    <property type="term" value="P:base-excision repair, AP site formation"/>
    <property type="evidence" value="ECO:0007669"/>
    <property type="project" value="TreeGrafter"/>
</dbReference>
<dbReference type="Gene3D" id="1.10.340.30">
    <property type="entry name" value="Hypothetical protein, domain 2"/>
    <property type="match status" value="1"/>
</dbReference>
<dbReference type="AlphaFoldDB" id="A0A9E9NT98"/>
<dbReference type="FunFam" id="1.10.340.30:FF:000004">
    <property type="entry name" value="DNA-3-methyladenine glycosylase II"/>
    <property type="match status" value="1"/>
</dbReference>
<dbReference type="GO" id="GO:0032131">
    <property type="term" value="F:alkylated DNA binding"/>
    <property type="evidence" value="ECO:0007669"/>
    <property type="project" value="TreeGrafter"/>
</dbReference>
<accession>A0A9E9NT98</accession>
<dbReference type="PANTHER" id="PTHR43003:SF5">
    <property type="entry name" value="DNA-3-METHYLADENINE GLYCOSYLASE"/>
    <property type="match status" value="1"/>
</dbReference>
<dbReference type="SMART" id="SM00478">
    <property type="entry name" value="ENDO3c"/>
    <property type="match status" value="1"/>
</dbReference>
<feature type="domain" description="HhH-GPD" evidence="6">
    <location>
        <begin position="71"/>
        <end position="223"/>
    </location>
</feature>
<reference evidence="7" key="1">
    <citation type="journal article" date="2022" name="Front. Microbiol.">
        <title>New perspectives on an old grouping: The genomic and phenotypic variability of Oxalobacter formigenes and the implications for calcium oxalate stone prevention.</title>
        <authorList>
            <person name="Chmiel J.A."/>
            <person name="Carr C."/>
            <person name="Stuivenberg G.A."/>
            <person name="Venema R."/>
            <person name="Chanyi R.M."/>
            <person name="Al K.F."/>
            <person name="Giguere D."/>
            <person name="Say H."/>
            <person name="Akouris P.P."/>
            <person name="Dominguez Romero S.A."/>
            <person name="Kwong A."/>
            <person name="Tai V."/>
            <person name="Koval S.F."/>
            <person name="Razvi H."/>
            <person name="Bjazevic J."/>
            <person name="Burton J.P."/>
        </authorList>
    </citation>
    <scope>NUCLEOTIDE SEQUENCE</scope>
    <source>
        <strain evidence="7">OxK</strain>
    </source>
</reference>
<sequence>MKTDRAERPNGVVHRQNVACTGSLIDPDTWNQACRELSARDPILGKLIRETEKGRLLSRGEPFQTLVRSIVGQQISVKAADSIWERFRTVCPACTPSEIMQASVDSLGASGLSRRKVEYLKDLAFHFLERKIRTDRWIVMADEEIIADLTRIKGIGRWTAEMFLIFNLLRPDVLPVDDVGLQKGVSKSHFSGKPVSREDIRELAKNWKPWCTVATWYLWRSLTPLPVEY</sequence>
<dbReference type="GO" id="GO:0006307">
    <property type="term" value="P:DNA alkylation repair"/>
    <property type="evidence" value="ECO:0007669"/>
    <property type="project" value="TreeGrafter"/>
</dbReference>
<comment type="catalytic activity">
    <reaction evidence="1">
        <text>Hydrolysis of alkylated DNA, releasing 3-methyladenine, 3-methylguanine, 7-methylguanine and 7-methyladenine.</text>
        <dbReference type="EC" id="3.2.2.21"/>
    </reaction>
</comment>
<dbReference type="PANTHER" id="PTHR43003">
    <property type="entry name" value="DNA-3-METHYLADENINE GLYCOSYLASE"/>
    <property type="match status" value="1"/>
</dbReference>
<dbReference type="Pfam" id="PF00730">
    <property type="entry name" value="HhH-GPD"/>
    <property type="match status" value="1"/>
</dbReference>
<evidence type="ECO:0000313" key="7">
    <source>
        <dbReference type="EMBL" id="WAV91081.1"/>
    </source>
</evidence>
<evidence type="ECO:0000256" key="4">
    <source>
        <dbReference type="ARBA" id="ARBA00022763"/>
    </source>
</evidence>
<protein>
    <recommendedName>
        <fullName evidence="3">DNA-3-methyladenine glycosylase II</fullName>
        <ecNumber evidence="3">3.2.2.21</ecNumber>
    </recommendedName>
</protein>
<gene>
    <name evidence="7" type="ORF">NB646_09725</name>
</gene>
<dbReference type="CDD" id="cd00056">
    <property type="entry name" value="ENDO3c"/>
    <property type="match status" value="1"/>
</dbReference>
<evidence type="ECO:0000259" key="6">
    <source>
        <dbReference type="SMART" id="SM00478"/>
    </source>
</evidence>
<evidence type="ECO:0000256" key="3">
    <source>
        <dbReference type="ARBA" id="ARBA00012000"/>
    </source>
</evidence>
<name>A0A9E9NT98_9BURK</name>
<dbReference type="InterPro" id="IPR003265">
    <property type="entry name" value="HhH-GPD_domain"/>
</dbReference>
<evidence type="ECO:0000256" key="1">
    <source>
        <dbReference type="ARBA" id="ARBA00000086"/>
    </source>
</evidence>
<dbReference type="GO" id="GO:0008725">
    <property type="term" value="F:DNA-3-methyladenine glycosylase activity"/>
    <property type="evidence" value="ECO:0007669"/>
    <property type="project" value="TreeGrafter"/>
</dbReference>
<evidence type="ECO:0000256" key="2">
    <source>
        <dbReference type="ARBA" id="ARBA00010817"/>
    </source>
</evidence>
<dbReference type="EC" id="3.2.2.21" evidence="3"/>
<organism evidence="7">
    <name type="scientific">Oxalobacter aliiformigenes</name>
    <dbReference type="NCBI Taxonomy" id="2946593"/>
    <lineage>
        <taxon>Bacteria</taxon>
        <taxon>Pseudomonadati</taxon>
        <taxon>Pseudomonadota</taxon>
        <taxon>Betaproteobacteria</taxon>
        <taxon>Burkholderiales</taxon>
        <taxon>Oxalobacteraceae</taxon>
        <taxon>Oxalobacter</taxon>
    </lineage>
</organism>
<dbReference type="InterPro" id="IPR051912">
    <property type="entry name" value="Alkylbase_DNA_Glycosylase/TA"/>
</dbReference>
<keyword evidence="5" id="KW-0234">DNA repair</keyword>
<dbReference type="Gene3D" id="1.10.1670.40">
    <property type="match status" value="1"/>
</dbReference>
<dbReference type="GO" id="GO:0032993">
    <property type="term" value="C:protein-DNA complex"/>
    <property type="evidence" value="ECO:0007669"/>
    <property type="project" value="TreeGrafter"/>
</dbReference>
<keyword evidence="4" id="KW-0227">DNA damage</keyword>
<dbReference type="RefSeq" id="WP_269315891.1">
    <property type="nucleotide sequence ID" value="NZ_CP098251.1"/>
</dbReference>
<proteinExistence type="inferred from homology"/>
<dbReference type="EMBL" id="CP098251">
    <property type="protein sequence ID" value="WAV91081.1"/>
    <property type="molecule type" value="Genomic_DNA"/>
</dbReference>
<dbReference type="Proteomes" id="UP001164819">
    <property type="component" value="Chromosome"/>
</dbReference>
<dbReference type="InterPro" id="IPR011257">
    <property type="entry name" value="DNA_glycosylase"/>
</dbReference>
<dbReference type="SUPFAM" id="SSF48150">
    <property type="entry name" value="DNA-glycosylase"/>
    <property type="match status" value="1"/>
</dbReference>